<organism evidence="2 4">
    <name type="scientific">Spirosoma foliorum</name>
    <dbReference type="NCBI Taxonomy" id="2710596"/>
    <lineage>
        <taxon>Bacteria</taxon>
        <taxon>Pseudomonadati</taxon>
        <taxon>Bacteroidota</taxon>
        <taxon>Cytophagia</taxon>
        <taxon>Cytophagales</taxon>
        <taxon>Cytophagaceae</taxon>
        <taxon>Spirosoma</taxon>
    </lineage>
</organism>
<evidence type="ECO:0008006" key="5">
    <source>
        <dbReference type="Google" id="ProtNLM"/>
    </source>
</evidence>
<dbReference type="EMBL" id="CP059732">
    <property type="protein sequence ID" value="QMW01601.1"/>
    <property type="molecule type" value="Genomic_DNA"/>
</dbReference>
<proteinExistence type="predicted"/>
<accession>A0A7G5GRV7</accession>
<dbReference type="Proteomes" id="UP000515369">
    <property type="component" value="Chromosome"/>
</dbReference>
<reference evidence="2 4" key="1">
    <citation type="submission" date="2020-07" db="EMBL/GenBank/DDBJ databases">
        <title>Spirosoma foliorum sp. nov., isolated from the leaves on the Nejang mountain Korea, Republic of.</title>
        <authorList>
            <person name="Ho H."/>
            <person name="Lee Y.-J."/>
            <person name="Nurcahyanto D.-A."/>
            <person name="Kim S.-G."/>
        </authorList>
    </citation>
    <scope>NUCLEOTIDE SEQUENCE [LARGE SCALE GENOMIC DNA]</scope>
    <source>
        <strain evidence="2 4">PL0136</strain>
    </source>
</reference>
<dbReference type="KEGG" id="sfol:H3H32_27130"/>
<sequence length="49" mass="5207">MKTKSNHIANATPKKAYQSPRVKSLGNVQKLTLKSGSNVDGFGGTFTTP</sequence>
<evidence type="ECO:0000313" key="2">
    <source>
        <dbReference type="EMBL" id="QMW01599.1"/>
    </source>
</evidence>
<evidence type="ECO:0000256" key="1">
    <source>
        <dbReference type="SAM" id="MobiDB-lite"/>
    </source>
</evidence>
<evidence type="ECO:0000313" key="4">
    <source>
        <dbReference type="Proteomes" id="UP000515369"/>
    </source>
</evidence>
<name>A0A7G5GRV7_9BACT</name>
<protein>
    <recommendedName>
        <fullName evidence="5">Lasso RiPP family leader peptide-containing protein</fullName>
    </recommendedName>
</protein>
<dbReference type="RefSeq" id="WP_182458881.1">
    <property type="nucleotide sequence ID" value="NZ_CP059732.1"/>
</dbReference>
<feature type="region of interest" description="Disordered" evidence="1">
    <location>
        <begin position="1"/>
        <end position="20"/>
    </location>
</feature>
<dbReference type="AlphaFoldDB" id="A0A7G5GRV7"/>
<gene>
    <name evidence="2" type="ORF">H3H32_27130</name>
    <name evidence="3" type="ORF">H3H32_27140</name>
</gene>
<dbReference type="KEGG" id="sfol:H3H32_27140"/>
<evidence type="ECO:0000313" key="3">
    <source>
        <dbReference type="EMBL" id="QMW01601.1"/>
    </source>
</evidence>
<keyword evidence="4" id="KW-1185">Reference proteome</keyword>
<dbReference type="EMBL" id="CP059732">
    <property type="protein sequence ID" value="QMW01599.1"/>
    <property type="molecule type" value="Genomic_DNA"/>
</dbReference>